<comment type="caution">
    <text evidence="1">The sequence shown here is derived from an EMBL/GenBank/DDBJ whole genome shotgun (WGS) entry which is preliminary data.</text>
</comment>
<organism evidence="1 2">
    <name type="scientific">Hibiscus sabdariffa</name>
    <name type="common">roselle</name>
    <dbReference type="NCBI Taxonomy" id="183260"/>
    <lineage>
        <taxon>Eukaryota</taxon>
        <taxon>Viridiplantae</taxon>
        <taxon>Streptophyta</taxon>
        <taxon>Embryophyta</taxon>
        <taxon>Tracheophyta</taxon>
        <taxon>Spermatophyta</taxon>
        <taxon>Magnoliopsida</taxon>
        <taxon>eudicotyledons</taxon>
        <taxon>Gunneridae</taxon>
        <taxon>Pentapetalae</taxon>
        <taxon>rosids</taxon>
        <taxon>malvids</taxon>
        <taxon>Malvales</taxon>
        <taxon>Malvaceae</taxon>
        <taxon>Malvoideae</taxon>
        <taxon>Hibiscus</taxon>
    </lineage>
</organism>
<reference evidence="1 2" key="1">
    <citation type="journal article" date="2024" name="G3 (Bethesda)">
        <title>Genome assembly of Hibiscus sabdariffa L. provides insights into metabolisms of medicinal natural products.</title>
        <authorList>
            <person name="Kim T."/>
        </authorList>
    </citation>
    <scope>NUCLEOTIDE SEQUENCE [LARGE SCALE GENOMIC DNA]</scope>
    <source>
        <strain evidence="1">TK-2024</strain>
        <tissue evidence="1">Old leaves</tissue>
    </source>
</reference>
<dbReference type="Gene3D" id="2.60.120.200">
    <property type="match status" value="1"/>
</dbReference>
<name>A0ABR1ZCJ6_9ROSI</name>
<evidence type="ECO:0008006" key="3">
    <source>
        <dbReference type="Google" id="ProtNLM"/>
    </source>
</evidence>
<protein>
    <recommendedName>
        <fullName evidence="3">Transmembrane protein</fullName>
    </recommendedName>
</protein>
<evidence type="ECO:0000313" key="2">
    <source>
        <dbReference type="Proteomes" id="UP001396334"/>
    </source>
</evidence>
<gene>
    <name evidence="1" type="ORF">V6N11_039698</name>
</gene>
<sequence>MVVKKQGLDSQDLYLHGYFSASIKLHADYIAGVVVAFYFGCLARRWDCVVFKWDWMVDGEGESVVDGDEIGWG</sequence>
<accession>A0ABR1ZCJ6</accession>
<dbReference type="EMBL" id="JBBPBN010001662">
    <property type="protein sequence ID" value="KAK8477804.1"/>
    <property type="molecule type" value="Genomic_DNA"/>
</dbReference>
<evidence type="ECO:0000313" key="1">
    <source>
        <dbReference type="EMBL" id="KAK8477804.1"/>
    </source>
</evidence>
<keyword evidence="2" id="KW-1185">Reference proteome</keyword>
<dbReference type="Proteomes" id="UP001396334">
    <property type="component" value="Unassembled WGS sequence"/>
</dbReference>
<proteinExistence type="predicted"/>